<sequence length="285" mass="32361">MSANLRRSMAETRRKVVVSGVPSELEPSRMVDKLTIHFQTRRRSHGGDVELVEYPTSMNGVAFVTFDRAEDVRILTSGPTASFRQKVLNESLAGGSFRRADGEEMGAGMLSSPGLRRLPVEGTFSKRLLESSRNRKSPQNHLEKGSTSSASKAETSEDIWADLYTFRYIEKFHLEELNEFLNGVDISTKDIEGNELVRITLSEKQASKNFRYVVENLEAFIEFWRSKLRVHSIFYDNYKFFDKRKLVQICKSESSSFAGVLCVFEDSCVKVVGPSETKMLTQKIQ</sequence>
<feature type="region of interest" description="Disordered" evidence="1">
    <location>
        <begin position="129"/>
        <end position="150"/>
    </location>
</feature>
<dbReference type="PANTHER" id="PTHR15225">
    <property type="entry name" value="INTERFERON-INDUCED PROTEIN 35/NMI N-MYC/STAT INTERACTING PROTEIN"/>
    <property type="match status" value="1"/>
</dbReference>
<dbReference type="GeneTree" id="ENSGT01140000282607"/>
<name>A0A3Q2CL78_CYPVA</name>
<dbReference type="Gene3D" id="3.30.70.330">
    <property type="match status" value="1"/>
</dbReference>
<dbReference type="Proteomes" id="UP000265020">
    <property type="component" value="Unassembled WGS sequence"/>
</dbReference>
<dbReference type="InterPro" id="IPR057051">
    <property type="entry name" value="PARP14_RPM_1"/>
</dbReference>
<evidence type="ECO:0000256" key="1">
    <source>
        <dbReference type="SAM" id="MobiDB-lite"/>
    </source>
</evidence>
<feature type="domain" description="PAR14-like first RRM" evidence="2">
    <location>
        <begin position="16"/>
        <end position="71"/>
    </location>
</feature>
<dbReference type="InterPro" id="IPR012677">
    <property type="entry name" value="Nucleotide-bd_a/b_plait_sf"/>
</dbReference>
<organism evidence="3 4">
    <name type="scientific">Cyprinodon variegatus</name>
    <name type="common">Sheepshead minnow</name>
    <dbReference type="NCBI Taxonomy" id="28743"/>
    <lineage>
        <taxon>Eukaryota</taxon>
        <taxon>Metazoa</taxon>
        <taxon>Chordata</taxon>
        <taxon>Craniata</taxon>
        <taxon>Vertebrata</taxon>
        <taxon>Euteleostomi</taxon>
        <taxon>Actinopterygii</taxon>
        <taxon>Neopterygii</taxon>
        <taxon>Teleostei</taxon>
        <taxon>Neoteleostei</taxon>
        <taxon>Acanthomorphata</taxon>
        <taxon>Ovalentaria</taxon>
        <taxon>Atherinomorphae</taxon>
        <taxon>Cyprinodontiformes</taxon>
        <taxon>Cyprinodontidae</taxon>
        <taxon>Cyprinodon</taxon>
    </lineage>
</organism>
<evidence type="ECO:0000259" key="2">
    <source>
        <dbReference type="Pfam" id="PF23222"/>
    </source>
</evidence>
<dbReference type="PANTHER" id="PTHR15225:SF8">
    <property type="entry name" value="RNA-BINDING PROTEIN 43"/>
    <property type="match status" value="1"/>
</dbReference>
<evidence type="ECO:0000313" key="3">
    <source>
        <dbReference type="Ensembl" id="ENSCVAP00000006111.1"/>
    </source>
</evidence>
<reference evidence="3" key="2">
    <citation type="submission" date="2025-09" db="UniProtKB">
        <authorList>
            <consortium name="Ensembl"/>
        </authorList>
    </citation>
    <scope>IDENTIFICATION</scope>
</reference>
<keyword evidence="4" id="KW-1185">Reference proteome</keyword>
<dbReference type="Pfam" id="PF23222">
    <property type="entry name" value="RRM_PARP14_1"/>
    <property type="match status" value="1"/>
</dbReference>
<accession>A0A3Q2CL78</accession>
<proteinExistence type="predicted"/>
<dbReference type="Ensembl" id="ENSCVAT00000005543.1">
    <property type="protein sequence ID" value="ENSCVAP00000006111.1"/>
    <property type="gene ID" value="ENSCVAG00000007599.1"/>
</dbReference>
<reference evidence="3" key="1">
    <citation type="submission" date="2025-08" db="UniProtKB">
        <authorList>
            <consortium name="Ensembl"/>
        </authorList>
    </citation>
    <scope>IDENTIFICATION</scope>
</reference>
<dbReference type="AlphaFoldDB" id="A0A3Q2CL78"/>
<evidence type="ECO:0000313" key="4">
    <source>
        <dbReference type="Proteomes" id="UP000265020"/>
    </source>
</evidence>
<protein>
    <submittedName>
        <fullName evidence="3">RNA binding motif protein 43</fullName>
    </submittedName>
</protein>